<dbReference type="PANTHER" id="PTHR33116">
    <property type="entry name" value="REVERSE TRANSCRIPTASE ZINC-BINDING DOMAIN-CONTAINING PROTEIN-RELATED-RELATED"/>
    <property type="match status" value="1"/>
</dbReference>
<feature type="domain" description="Reverse transcriptase zinc-binding" evidence="1">
    <location>
        <begin position="261"/>
        <end position="326"/>
    </location>
</feature>
<evidence type="ECO:0000259" key="1">
    <source>
        <dbReference type="Pfam" id="PF13966"/>
    </source>
</evidence>
<keyword evidence="3" id="KW-1185">Reference proteome</keyword>
<gene>
    <name evidence="2" type="ORF">Tco_0748918</name>
</gene>
<dbReference type="PANTHER" id="PTHR33116:SF77">
    <property type="entry name" value="RNA-DIRECTED DNA POLYMERASE"/>
    <property type="match status" value="1"/>
</dbReference>
<evidence type="ECO:0000313" key="3">
    <source>
        <dbReference type="Proteomes" id="UP001151760"/>
    </source>
</evidence>
<keyword evidence="2" id="KW-0808">Transferase</keyword>
<reference evidence="2" key="2">
    <citation type="submission" date="2022-01" db="EMBL/GenBank/DDBJ databases">
        <authorList>
            <person name="Yamashiro T."/>
            <person name="Shiraishi A."/>
            <person name="Satake H."/>
            <person name="Nakayama K."/>
        </authorList>
    </citation>
    <scope>NUCLEOTIDE SEQUENCE</scope>
</reference>
<keyword evidence="2" id="KW-0695">RNA-directed DNA polymerase</keyword>
<dbReference type="GO" id="GO:0003964">
    <property type="term" value="F:RNA-directed DNA polymerase activity"/>
    <property type="evidence" value="ECO:0007669"/>
    <property type="project" value="UniProtKB-KW"/>
</dbReference>
<reference evidence="2" key="1">
    <citation type="journal article" date="2022" name="Int. J. Mol. Sci.">
        <title>Draft Genome of Tanacetum Coccineum: Genomic Comparison of Closely Related Tanacetum-Family Plants.</title>
        <authorList>
            <person name="Yamashiro T."/>
            <person name="Shiraishi A."/>
            <person name="Nakayama K."/>
            <person name="Satake H."/>
        </authorList>
    </citation>
    <scope>NUCLEOTIDE SEQUENCE</scope>
</reference>
<comment type="caution">
    <text evidence="2">The sequence shown here is derived from an EMBL/GenBank/DDBJ whole genome shotgun (WGS) entry which is preliminary data.</text>
</comment>
<accession>A0ABQ4YZY0</accession>
<name>A0ABQ4YZY0_9ASTR</name>
<proteinExistence type="predicted"/>
<dbReference type="Pfam" id="PF13966">
    <property type="entry name" value="zf-RVT"/>
    <property type="match status" value="1"/>
</dbReference>
<keyword evidence="2" id="KW-0548">Nucleotidyltransferase</keyword>
<organism evidence="2 3">
    <name type="scientific">Tanacetum coccineum</name>
    <dbReference type="NCBI Taxonomy" id="301880"/>
    <lineage>
        <taxon>Eukaryota</taxon>
        <taxon>Viridiplantae</taxon>
        <taxon>Streptophyta</taxon>
        <taxon>Embryophyta</taxon>
        <taxon>Tracheophyta</taxon>
        <taxon>Spermatophyta</taxon>
        <taxon>Magnoliopsida</taxon>
        <taxon>eudicotyledons</taxon>
        <taxon>Gunneridae</taxon>
        <taxon>Pentapetalae</taxon>
        <taxon>asterids</taxon>
        <taxon>campanulids</taxon>
        <taxon>Asterales</taxon>
        <taxon>Asteraceae</taxon>
        <taxon>Asteroideae</taxon>
        <taxon>Anthemideae</taxon>
        <taxon>Anthemidinae</taxon>
        <taxon>Tanacetum</taxon>
    </lineage>
</organism>
<dbReference type="EMBL" id="BQNB010010820">
    <property type="protein sequence ID" value="GJS82377.1"/>
    <property type="molecule type" value="Genomic_DNA"/>
</dbReference>
<dbReference type="InterPro" id="IPR026960">
    <property type="entry name" value="RVT-Znf"/>
</dbReference>
<dbReference type="Proteomes" id="UP001151760">
    <property type="component" value="Unassembled WGS sequence"/>
</dbReference>
<sequence>MSRIQDWREVIDKMKHRLSKWKMKSLSIGGRLTLLKSVLGSIPIFNMSIFKVPLMVLKEMESIRGRFFNGHEFGSRKASWIKWEKVLASKDKGGLGVSSLFALNRGLLIKWVWRFFNKESSLWKKVIVAIHGADGNICSGKRFVSKTCWSSIVYEVHRMKSNGINIFDFMKLRVGNGQTTRFWFDDWYQGGVLKDLCPRMYALETCKDVSVYEKMQNPSVSDSFRRENQGGVSRLSLMWGVLREWLIVTLVSLRTVGYGIWDSIRWVKSVPIKVNVLSWKVMVEALPTRLNMSRRGISIPSIMCPVCDEEVESVNHLFFRCKVCYQIGKKVLKWWNMSDQEVNSYAEWSVWMASIRIRSKLKEIFEGVWINSCGSLVDDVIVIPSDDDEADDQDEIQEPVE</sequence>
<evidence type="ECO:0000313" key="2">
    <source>
        <dbReference type="EMBL" id="GJS82377.1"/>
    </source>
</evidence>
<protein>
    <submittedName>
        <fullName evidence="2">RNA-directed DNA polymerase, eukaryota, reverse transcriptase zinc-binding domain protein</fullName>
    </submittedName>
</protein>